<dbReference type="Pfam" id="PF00149">
    <property type="entry name" value="Metallophos"/>
    <property type="match status" value="1"/>
</dbReference>
<dbReference type="SUPFAM" id="SSF55816">
    <property type="entry name" value="5'-nucleotidase (syn. UDP-sugar hydrolase), C-terminal domain"/>
    <property type="match status" value="1"/>
</dbReference>
<dbReference type="OrthoDB" id="9803927at2"/>
<evidence type="ECO:0000259" key="3">
    <source>
        <dbReference type="Pfam" id="PF00149"/>
    </source>
</evidence>
<dbReference type="InterPro" id="IPR006179">
    <property type="entry name" value="5_nucleotidase/apyrase"/>
</dbReference>
<dbReference type="PANTHER" id="PTHR11575">
    <property type="entry name" value="5'-NUCLEOTIDASE-RELATED"/>
    <property type="match status" value="1"/>
</dbReference>
<dbReference type="PANTHER" id="PTHR11575:SF6">
    <property type="entry name" value="2',3'-CYCLIC-NUCLEOTIDE 2'-PHOSPHODIESTERASE_3'-NUCLEOTIDASE"/>
    <property type="match status" value="1"/>
</dbReference>
<dbReference type="STRING" id="299262.BWR18_14265"/>
<evidence type="ECO:0000313" key="6">
    <source>
        <dbReference type="Proteomes" id="UP000186336"/>
    </source>
</evidence>
<evidence type="ECO:0000256" key="2">
    <source>
        <dbReference type="RuleBase" id="RU362119"/>
    </source>
</evidence>
<evidence type="ECO:0000259" key="4">
    <source>
        <dbReference type="Pfam" id="PF02872"/>
    </source>
</evidence>
<dbReference type="Pfam" id="PF02872">
    <property type="entry name" value="5_nucleotid_C"/>
    <property type="match status" value="1"/>
</dbReference>
<dbReference type="SUPFAM" id="SSF56300">
    <property type="entry name" value="Metallo-dependent phosphatases"/>
    <property type="match status" value="1"/>
</dbReference>
<reference evidence="5 6" key="1">
    <citation type="submission" date="2017-01" db="EMBL/GenBank/DDBJ databases">
        <title>Complete genome of Tateyamaria omphalii DOK1-4 isolated from seawater in Dokdo.</title>
        <authorList>
            <person name="Kim J.H."/>
            <person name="Chi W.-J."/>
        </authorList>
    </citation>
    <scope>NUCLEOTIDE SEQUENCE [LARGE SCALE GENOMIC DNA]</scope>
    <source>
        <strain evidence="5 6">DOK1-4</strain>
    </source>
</reference>
<dbReference type="InterPro" id="IPR008334">
    <property type="entry name" value="5'-Nucleotdase_C"/>
</dbReference>
<protein>
    <recommendedName>
        <fullName evidence="7">2',3'-cyclic-nucleotide 2'-phosphodiesterase</fullName>
    </recommendedName>
</protein>
<evidence type="ECO:0000313" key="5">
    <source>
        <dbReference type="EMBL" id="APX12720.1"/>
    </source>
</evidence>
<organism evidence="5 6">
    <name type="scientific">Tateyamaria omphalii</name>
    <dbReference type="NCBI Taxonomy" id="299262"/>
    <lineage>
        <taxon>Bacteria</taxon>
        <taxon>Pseudomonadati</taxon>
        <taxon>Pseudomonadota</taxon>
        <taxon>Alphaproteobacteria</taxon>
        <taxon>Rhodobacterales</taxon>
        <taxon>Roseobacteraceae</taxon>
        <taxon>Tateyamaria</taxon>
    </lineage>
</organism>
<dbReference type="AlphaFoldDB" id="A0A1P8MX87"/>
<feature type="domain" description="5'-Nucleotidase C-terminal" evidence="4">
    <location>
        <begin position="343"/>
        <end position="519"/>
    </location>
</feature>
<feature type="domain" description="Calcineurin-like phosphoesterase" evidence="3">
    <location>
        <begin position="8"/>
        <end position="238"/>
    </location>
</feature>
<dbReference type="InterPro" id="IPR036907">
    <property type="entry name" value="5'-Nucleotdase_C_sf"/>
</dbReference>
<sequence>MTLPSAQLRIAATSDVHMHLTGWDALHDAPVSGRGMDRLATIIRHERASAPGGWVLLDNGDALQGTPMGDICVRRIDAHPWPAVLNALEYDAVGLGNHDFDFGLPFMDAVMAQVTCPVLCANAFAAEMTSTTAHTVLERNLPCSDGQIRPLRIGVTSVLPPQTGVWNRRCLEGSVRFEGGVQAVRSAVHELRDAGAHLVIVLCHSGLTDGIDSTGENFAAAIASDVHGVDAMILGHTHLRFPGPDHAGFATADASGGTLSGVPAVMPAYAGVELGLIDLDLVHDGAWRIASHVVQRRGIERETAPDAQVAGITQPVVAATQAHLNTPVAHTSERLHSWFSMLRPSRVEALVARALSATIERAVADTDLANLPLLASVAPAALGGRSGPGNFVDIPPGPFCERHVSMLCPYPNTVWAAVLTGAEIWDWIDRSLVFFGDDNDKSTTLVNPDAPAFNFDMLYGIEAEVDPYTPSAFDVTGHRVRRNATRVRRLCHKGCDVDPRARFVLAMTSYRGAGGGNFPGIGPNTRTVRTDVELRDALRAVVSCHDPLPAGSNAASWQFAGTAQKRRIIHTAPAAADHLSDIAAFEPSALGLNDNGFLQVEVTI</sequence>
<keyword evidence="2" id="KW-0378">Hydrolase</keyword>
<dbReference type="GO" id="GO:0009166">
    <property type="term" value="P:nucleotide catabolic process"/>
    <property type="evidence" value="ECO:0007669"/>
    <property type="project" value="InterPro"/>
</dbReference>
<dbReference type="EMBL" id="CP019312">
    <property type="protein sequence ID" value="APX12720.1"/>
    <property type="molecule type" value="Genomic_DNA"/>
</dbReference>
<dbReference type="InterPro" id="IPR029052">
    <property type="entry name" value="Metallo-depent_PP-like"/>
</dbReference>
<dbReference type="Gene3D" id="3.90.780.10">
    <property type="entry name" value="5'-Nucleotidase, C-terminal domain"/>
    <property type="match status" value="1"/>
</dbReference>
<keyword evidence="6" id="KW-1185">Reference proteome</keyword>
<gene>
    <name evidence="5" type="ORF">BWR18_14265</name>
</gene>
<dbReference type="KEGG" id="tom:BWR18_14265"/>
<dbReference type="Proteomes" id="UP000186336">
    <property type="component" value="Chromosome"/>
</dbReference>
<dbReference type="Gene3D" id="3.60.21.10">
    <property type="match status" value="1"/>
</dbReference>
<dbReference type="PRINTS" id="PR01607">
    <property type="entry name" value="APYRASEFAMLY"/>
</dbReference>
<comment type="similarity">
    <text evidence="2">Belongs to the 5'-nucleotidase family.</text>
</comment>
<keyword evidence="1" id="KW-0732">Signal</keyword>
<proteinExistence type="inferred from homology"/>
<dbReference type="InterPro" id="IPR004843">
    <property type="entry name" value="Calcineurin-like_PHP"/>
</dbReference>
<dbReference type="RefSeq" id="WP_076629145.1">
    <property type="nucleotide sequence ID" value="NZ_CP019312.1"/>
</dbReference>
<accession>A0A1P8MX87</accession>
<evidence type="ECO:0000256" key="1">
    <source>
        <dbReference type="ARBA" id="ARBA00022729"/>
    </source>
</evidence>
<keyword evidence="2" id="KW-0547">Nucleotide-binding</keyword>
<evidence type="ECO:0008006" key="7">
    <source>
        <dbReference type="Google" id="ProtNLM"/>
    </source>
</evidence>
<dbReference type="GO" id="GO:0030288">
    <property type="term" value="C:outer membrane-bounded periplasmic space"/>
    <property type="evidence" value="ECO:0007669"/>
    <property type="project" value="TreeGrafter"/>
</dbReference>
<dbReference type="GO" id="GO:0000166">
    <property type="term" value="F:nucleotide binding"/>
    <property type="evidence" value="ECO:0007669"/>
    <property type="project" value="UniProtKB-KW"/>
</dbReference>
<name>A0A1P8MX87_9RHOB</name>
<dbReference type="GO" id="GO:0016787">
    <property type="term" value="F:hydrolase activity"/>
    <property type="evidence" value="ECO:0007669"/>
    <property type="project" value="UniProtKB-KW"/>
</dbReference>